<protein>
    <submittedName>
        <fullName evidence="3">Uncharacterized protein</fullName>
    </submittedName>
</protein>
<feature type="transmembrane region" description="Helical" evidence="2">
    <location>
        <begin position="6"/>
        <end position="28"/>
    </location>
</feature>
<dbReference type="Proteomes" id="UP000799770">
    <property type="component" value="Unassembled WGS sequence"/>
</dbReference>
<name>A0A6A5YI70_9PLEO</name>
<dbReference type="OrthoDB" id="3798784at2759"/>
<sequence>MAEPGHIVAIVFSGLFGTILLWLFIYFLHKWIHRRCEDLEHFVYGVWHRGREDYGGEFGRRPSPSPGSPPPKESRSRSRRPGGSPRREPREMQQRRERYQEDMGGFYPRREYPRLAYPKQRFPGFDGMPNPLPQRTPQVDTMPPVQVQQAEGGFPMHLQEPAQISPVQLRQPEQWYRPDVVHPVQTTRIVLDPVPVPPDCEEPVLTDAVEMEGAEDTESVEEIPREPIHRVVDYIAVGEPPEWLMTEEECICEVSIDEAEGNSTDDEGVHRRRTPRFPVPRSVPMSYQPWAQPQPWPVGGAGGLRGSKAWAGKASGYESPRRSAVDRDDIERPGNGAHRPQTPRRGARSDRKPQQEDDKKEEDKNARPIDDENERMKSTQPQVQASPEAAKQTEQHAGQAAKQPPDQEPAPEAAAPADNSPTEPPPATESEEPGGQRAHPNDASQDRPLALQPEPATFSLVSPKLEVLASPSTLIPSLHGSEVEEPLRLLLARQIVVSSVESDDSVGGGVAWHGSPENLVEGTDIVSSFSEGSGT</sequence>
<keyword evidence="2" id="KW-0472">Membrane</keyword>
<gene>
    <name evidence="3" type="ORF">BDV96DRAFT_654275</name>
</gene>
<feature type="compositionally biased region" description="Low complexity" evidence="1">
    <location>
        <begin position="399"/>
        <end position="421"/>
    </location>
</feature>
<feature type="compositionally biased region" description="Polar residues" evidence="1">
    <location>
        <begin position="525"/>
        <end position="535"/>
    </location>
</feature>
<proteinExistence type="predicted"/>
<organism evidence="3 4">
    <name type="scientific">Lophiotrema nucula</name>
    <dbReference type="NCBI Taxonomy" id="690887"/>
    <lineage>
        <taxon>Eukaryota</taxon>
        <taxon>Fungi</taxon>
        <taxon>Dikarya</taxon>
        <taxon>Ascomycota</taxon>
        <taxon>Pezizomycotina</taxon>
        <taxon>Dothideomycetes</taxon>
        <taxon>Pleosporomycetidae</taxon>
        <taxon>Pleosporales</taxon>
        <taxon>Lophiotremataceae</taxon>
        <taxon>Lophiotrema</taxon>
    </lineage>
</organism>
<feature type="compositionally biased region" description="Basic and acidic residues" evidence="1">
    <location>
        <begin position="85"/>
        <end position="101"/>
    </location>
</feature>
<feature type="region of interest" description="Disordered" evidence="1">
    <location>
        <begin position="502"/>
        <end position="535"/>
    </location>
</feature>
<feature type="region of interest" description="Disordered" evidence="1">
    <location>
        <begin position="56"/>
        <end position="103"/>
    </location>
</feature>
<accession>A0A6A5YI70</accession>
<dbReference type="AlphaFoldDB" id="A0A6A5YI70"/>
<evidence type="ECO:0000256" key="2">
    <source>
        <dbReference type="SAM" id="Phobius"/>
    </source>
</evidence>
<dbReference type="EMBL" id="ML977358">
    <property type="protein sequence ID" value="KAF2106942.1"/>
    <property type="molecule type" value="Genomic_DNA"/>
</dbReference>
<reference evidence="3" key="1">
    <citation type="journal article" date="2020" name="Stud. Mycol.">
        <title>101 Dothideomycetes genomes: a test case for predicting lifestyles and emergence of pathogens.</title>
        <authorList>
            <person name="Haridas S."/>
            <person name="Albert R."/>
            <person name="Binder M."/>
            <person name="Bloem J."/>
            <person name="Labutti K."/>
            <person name="Salamov A."/>
            <person name="Andreopoulos B."/>
            <person name="Baker S."/>
            <person name="Barry K."/>
            <person name="Bills G."/>
            <person name="Bluhm B."/>
            <person name="Cannon C."/>
            <person name="Castanera R."/>
            <person name="Culley D."/>
            <person name="Daum C."/>
            <person name="Ezra D."/>
            <person name="Gonzalez J."/>
            <person name="Henrissat B."/>
            <person name="Kuo A."/>
            <person name="Liang C."/>
            <person name="Lipzen A."/>
            <person name="Lutzoni F."/>
            <person name="Magnuson J."/>
            <person name="Mondo S."/>
            <person name="Nolan M."/>
            <person name="Ohm R."/>
            <person name="Pangilinan J."/>
            <person name="Park H.-J."/>
            <person name="Ramirez L."/>
            <person name="Alfaro M."/>
            <person name="Sun H."/>
            <person name="Tritt A."/>
            <person name="Yoshinaga Y."/>
            <person name="Zwiers L.-H."/>
            <person name="Turgeon B."/>
            <person name="Goodwin S."/>
            <person name="Spatafora J."/>
            <person name="Crous P."/>
            <person name="Grigoriev I."/>
        </authorList>
    </citation>
    <scope>NUCLEOTIDE SEQUENCE</scope>
    <source>
        <strain evidence="3">CBS 627.86</strain>
    </source>
</reference>
<evidence type="ECO:0000256" key="1">
    <source>
        <dbReference type="SAM" id="MobiDB-lite"/>
    </source>
</evidence>
<keyword evidence="2" id="KW-0812">Transmembrane</keyword>
<keyword evidence="2" id="KW-1133">Transmembrane helix</keyword>
<evidence type="ECO:0000313" key="4">
    <source>
        <dbReference type="Proteomes" id="UP000799770"/>
    </source>
</evidence>
<evidence type="ECO:0000313" key="3">
    <source>
        <dbReference type="EMBL" id="KAF2106942.1"/>
    </source>
</evidence>
<feature type="region of interest" description="Disordered" evidence="1">
    <location>
        <begin position="258"/>
        <end position="457"/>
    </location>
</feature>
<feature type="compositionally biased region" description="Basic and acidic residues" evidence="1">
    <location>
        <begin position="319"/>
        <end position="332"/>
    </location>
</feature>
<feature type="compositionally biased region" description="Basic and acidic residues" evidence="1">
    <location>
        <begin position="347"/>
        <end position="377"/>
    </location>
</feature>
<keyword evidence="4" id="KW-1185">Reference proteome</keyword>